<dbReference type="STRING" id="1088818.A0A2I0ADR5"/>
<dbReference type="Pfam" id="PF16135">
    <property type="entry name" value="TDBD"/>
    <property type="match status" value="1"/>
</dbReference>
<evidence type="ECO:0000256" key="2">
    <source>
        <dbReference type="ARBA" id="ARBA00006081"/>
    </source>
</evidence>
<reference evidence="6 7" key="1">
    <citation type="journal article" date="2017" name="Nature">
        <title>The Apostasia genome and the evolution of orchids.</title>
        <authorList>
            <person name="Zhang G.Q."/>
            <person name="Liu K.W."/>
            <person name="Li Z."/>
            <person name="Lohaus R."/>
            <person name="Hsiao Y.Y."/>
            <person name="Niu S.C."/>
            <person name="Wang J.Y."/>
            <person name="Lin Y.C."/>
            <person name="Xu Q."/>
            <person name="Chen L.J."/>
            <person name="Yoshida K."/>
            <person name="Fujiwara S."/>
            <person name="Wang Z.W."/>
            <person name="Zhang Y.Q."/>
            <person name="Mitsuda N."/>
            <person name="Wang M."/>
            <person name="Liu G.H."/>
            <person name="Pecoraro L."/>
            <person name="Huang H.X."/>
            <person name="Xiao X.J."/>
            <person name="Lin M."/>
            <person name="Wu X.Y."/>
            <person name="Wu W.L."/>
            <person name="Chen Y.Y."/>
            <person name="Chang S.B."/>
            <person name="Sakamoto S."/>
            <person name="Ohme-Takagi M."/>
            <person name="Yagi M."/>
            <person name="Zeng S.J."/>
            <person name="Shen C.Y."/>
            <person name="Yeh C.M."/>
            <person name="Luo Y.B."/>
            <person name="Tsai W.C."/>
            <person name="Van de Peer Y."/>
            <person name="Liu Z.J."/>
        </authorList>
    </citation>
    <scope>NUCLEOTIDE SEQUENCE [LARGE SCALE GENOMIC DNA]</scope>
    <source>
        <strain evidence="7">cv. Shenzhen</strain>
        <tissue evidence="6">Stem</tissue>
    </source>
</reference>
<accession>A0A2I0ADR5</accession>
<evidence type="ECO:0000256" key="1">
    <source>
        <dbReference type="ARBA" id="ARBA00004123"/>
    </source>
</evidence>
<evidence type="ECO:0000256" key="3">
    <source>
        <dbReference type="ARBA" id="ARBA00023242"/>
    </source>
</evidence>
<dbReference type="InterPro" id="IPR032308">
    <property type="entry name" value="TDBD"/>
</dbReference>
<evidence type="ECO:0000259" key="5">
    <source>
        <dbReference type="Pfam" id="PF16135"/>
    </source>
</evidence>
<comment type="subcellular location">
    <subcellularLocation>
        <location evidence="1 4">Nucleus</location>
    </subcellularLocation>
</comment>
<evidence type="ECO:0000256" key="4">
    <source>
        <dbReference type="RuleBase" id="RU369029"/>
    </source>
</evidence>
<dbReference type="OrthoDB" id="667358at2759"/>
<keyword evidence="7" id="KW-1185">Reference proteome</keyword>
<comment type="function">
    <text evidence="4">Acts as a negative regulator of abscisic acid (ABA) response.</text>
</comment>
<name>A0A2I0ADR5_9ASPA</name>
<dbReference type="InterPro" id="IPR031307">
    <property type="entry name" value="Ninja_fam"/>
</dbReference>
<protein>
    <recommendedName>
        <fullName evidence="4">Ninja-family protein</fullName>
    </recommendedName>
    <alternativeName>
        <fullName evidence="4">ABI-binding protein</fullName>
    </alternativeName>
</protein>
<dbReference type="PANTHER" id="PTHR31413:SF31">
    <property type="entry name" value="NINJA-FAMILY PROTEIN AFP3"/>
    <property type="match status" value="1"/>
</dbReference>
<dbReference type="GO" id="GO:0005634">
    <property type="term" value="C:nucleus"/>
    <property type="evidence" value="ECO:0007669"/>
    <property type="project" value="UniProtKB-SubCell"/>
</dbReference>
<dbReference type="GO" id="GO:0045892">
    <property type="term" value="P:negative regulation of DNA-templated transcription"/>
    <property type="evidence" value="ECO:0007669"/>
    <property type="project" value="TreeGrafter"/>
</dbReference>
<dbReference type="GO" id="GO:0007165">
    <property type="term" value="P:signal transduction"/>
    <property type="evidence" value="ECO:0007669"/>
    <property type="project" value="InterPro"/>
</dbReference>
<organism evidence="6 7">
    <name type="scientific">Apostasia shenzhenica</name>
    <dbReference type="NCBI Taxonomy" id="1088818"/>
    <lineage>
        <taxon>Eukaryota</taxon>
        <taxon>Viridiplantae</taxon>
        <taxon>Streptophyta</taxon>
        <taxon>Embryophyta</taxon>
        <taxon>Tracheophyta</taxon>
        <taxon>Spermatophyta</taxon>
        <taxon>Magnoliopsida</taxon>
        <taxon>Liliopsida</taxon>
        <taxon>Asparagales</taxon>
        <taxon>Orchidaceae</taxon>
        <taxon>Apostasioideae</taxon>
        <taxon>Apostasia</taxon>
    </lineage>
</organism>
<proteinExistence type="inferred from homology"/>
<evidence type="ECO:0000313" key="6">
    <source>
        <dbReference type="EMBL" id="PKA53692.1"/>
    </source>
</evidence>
<comment type="similarity">
    <text evidence="2 4">Belongs to the Ninja family.</text>
</comment>
<keyword evidence="3 4" id="KW-0539">Nucleus</keyword>
<gene>
    <name evidence="6" type="primary">AFP-A1</name>
    <name evidence="6" type="ORF">AXF42_Ash009188</name>
</gene>
<dbReference type="AlphaFoldDB" id="A0A2I0ADR5"/>
<dbReference type="EMBL" id="KZ451993">
    <property type="protein sequence ID" value="PKA53692.1"/>
    <property type="molecule type" value="Genomic_DNA"/>
</dbReference>
<feature type="domain" description="Tify" evidence="5">
    <location>
        <begin position="63"/>
        <end position="95"/>
    </location>
</feature>
<evidence type="ECO:0000313" key="7">
    <source>
        <dbReference type="Proteomes" id="UP000236161"/>
    </source>
</evidence>
<dbReference type="PANTHER" id="PTHR31413">
    <property type="entry name" value="AFP HOMOLOG 2"/>
    <property type="match status" value="1"/>
</dbReference>
<dbReference type="Proteomes" id="UP000236161">
    <property type="component" value="Unassembled WGS sequence"/>
</dbReference>
<sequence length="104" mass="11300">MKNLSNGFEGGQGFMRKNGGKAIVELGRSMMEEMPCVSTRGEGPNGKKIEGFLYKYRKGEEVRIVCVCHGSFFTPAEFVKHGGGGDVDHPLRHIVVSPSPAAFL</sequence>